<dbReference type="EMBL" id="CADCWO010000084">
    <property type="protein sequence ID" value="CAA9569834.1"/>
    <property type="molecule type" value="Genomic_DNA"/>
</dbReference>
<gene>
    <name evidence="1" type="ORF">AVDCRST_MAG81-1493</name>
</gene>
<sequence>MFRVATQGFTQQFTRWTDALNAAKALRPKCKGLLQDIRIFDGENLVWVYDRLHMHPQYIGPGTYRRLAILFLREAMEEESPVDQNDA</sequence>
<name>A0A6J4V7V7_9CYAN</name>
<organism evidence="1">
    <name type="scientific">uncultured Synechococcales cyanobacterium</name>
    <dbReference type="NCBI Taxonomy" id="1936017"/>
    <lineage>
        <taxon>Bacteria</taxon>
        <taxon>Bacillati</taxon>
        <taxon>Cyanobacteriota</taxon>
        <taxon>Cyanophyceae</taxon>
        <taxon>Synechococcales</taxon>
        <taxon>environmental samples</taxon>
    </lineage>
</organism>
<proteinExistence type="predicted"/>
<evidence type="ECO:0000313" key="1">
    <source>
        <dbReference type="EMBL" id="CAA9569834.1"/>
    </source>
</evidence>
<reference evidence="1" key="1">
    <citation type="submission" date="2020-02" db="EMBL/GenBank/DDBJ databases">
        <authorList>
            <person name="Meier V. D."/>
        </authorList>
    </citation>
    <scope>NUCLEOTIDE SEQUENCE</scope>
    <source>
        <strain evidence="1">AVDCRST_MAG81</strain>
    </source>
</reference>
<protein>
    <submittedName>
        <fullName evidence="1">Uncharacterized protein</fullName>
    </submittedName>
</protein>
<dbReference type="AlphaFoldDB" id="A0A6J4V7V7"/>
<accession>A0A6J4V7V7</accession>